<dbReference type="Proteomes" id="UP000716291">
    <property type="component" value="Unassembled WGS sequence"/>
</dbReference>
<accession>A0A9P7BRV4</accession>
<organism evidence="2 3">
    <name type="scientific">Rhizopus oryzae</name>
    <name type="common">Mucormycosis agent</name>
    <name type="synonym">Rhizopus arrhizus var. delemar</name>
    <dbReference type="NCBI Taxonomy" id="64495"/>
    <lineage>
        <taxon>Eukaryota</taxon>
        <taxon>Fungi</taxon>
        <taxon>Fungi incertae sedis</taxon>
        <taxon>Mucoromycota</taxon>
        <taxon>Mucoromycotina</taxon>
        <taxon>Mucoromycetes</taxon>
        <taxon>Mucorales</taxon>
        <taxon>Mucorineae</taxon>
        <taxon>Rhizopodaceae</taxon>
        <taxon>Rhizopus</taxon>
    </lineage>
</organism>
<evidence type="ECO:0000256" key="1">
    <source>
        <dbReference type="SAM" id="MobiDB-lite"/>
    </source>
</evidence>
<comment type="caution">
    <text evidence="2">The sequence shown here is derived from an EMBL/GenBank/DDBJ whole genome shotgun (WGS) entry which is preliminary data.</text>
</comment>
<reference evidence="2" key="1">
    <citation type="journal article" date="2020" name="Microb. Genom.">
        <title>Genetic diversity of clinical and environmental Mucorales isolates obtained from an investigation of mucormycosis cases among solid organ transplant recipients.</title>
        <authorList>
            <person name="Nguyen M.H."/>
            <person name="Kaul D."/>
            <person name="Muto C."/>
            <person name="Cheng S.J."/>
            <person name="Richter R.A."/>
            <person name="Bruno V.M."/>
            <person name="Liu G."/>
            <person name="Beyhan S."/>
            <person name="Sundermann A.J."/>
            <person name="Mounaud S."/>
            <person name="Pasculle A.W."/>
            <person name="Nierman W.C."/>
            <person name="Driscoll E."/>
            <person name="Cumbie R."/>
            <person name="Clancy C.J."/>
            <person name="Dupont C.L."/>
        </authorList>
    </citation>
    <scope>NUCLEOTIDE SEQUENCE</scope>
    <source>
        <strain evidence="2">GL11</strain>
    </source>
</reference>
<feature type="region of interest" description="Disordered" evidence="1">
    <location>
        <begin position="1378"/>
        <end position="1424"/>
    </location>
</feature>
<proteinExistence type="predicted"/>
<protein>
    <submittedName>
        <fullName evidence="2">Uncharacterized protein</fullName>
    </submittedName>
</protein>
<dbReference type="EMBL" id="JAANQT010000869">
    <property type="protein sequence ID" value="KAG1307864.1"/>
    <property type="molecule type" value="Genomic_DNA"/>
</dbReference>
<evidence type="ECO:0000313" key="2">
    <source>
        <dbReference type="EMBL" id="KAG1307864.1"/>
    </source>
</evidence>
<sequence>MTVISSLKEAFAFAPIPDRQKINEKFANKQDVRYFQGLVLLQKLYDEAVKQKDPLVIREPSEVEVDLIKKMSELLEKYDKNAAEYQELNTRFHLLTYPFNSSQSTEFIKKAFNLDLSKKQDTLNDAKLPSKLDPQLIDSIKVLKDSLKEDYVEIKPAGIPAFISLLEKDSLSEGELVALLNKLFQRHPTDQYPVVLDRLVKFWKNQHQNQNDAWNLEWLTFSELTLKQLDYLMETIPDVVCKKSSFIETYLSKLVPYTNYTHSDSIWDDDQDYLLNYLNQAELFIERLPPYYSLLQTAVKFHKLRIDITRQTFDENKLIEYLALKSGKLNEISSFAPSTYSFAQYAVPEANASIPHTLPIFGSCYIQGSSHFEVLNEYIYGLAMQGKLTATVESLSVYENPKMLWSIFARAKPTEKLDKAFISETLMKIAPCSIHRSLKRKPQDTIVLTLQTKNLSRLAIRVFQMHTTNYWRLHPNSSQDIQLDGLCPTWEEDVDLVNDPIKIIQHDFAFGEAGLAPTVFAGRGIWVIEFVGDNNQCRAIIQKGYLRHITQKTIAGHLVKIIDEEGNPVEASKVLYENQYYEADESNNILIPYLPSGSSPKSSQMLLVSSKDGFCEPVTFTQEVELYQLEATFHVNHEMISFNKKATVVVLPKLTLNGQPFSAIESATLKVECTNTHDITATTTTAVSLFNEPILFDFIVPELLETLEFKLEAKVKALNGSIETVSASHCNRYTIHDGQPTNVCLKRGIDGQYFIHVLGQNGEPKPGKEIWLVLKHAYVSSEVRTSLQSNDEGIIELGQLPNIISVEYKGQTWNIAPEYSTPLLPSFICVEANKPFKVANDVCSIYKMGYENVLSENVSESIQKENGLVTISGLSKGEYKIFLGSHNQYFIKCTVVESMNKPMDKLWTNWVIGQDQCIQQNGAVVQDPLQIVSTHCDEDKVVINLKNWSSKTFAVVTANAFVPTLHRSLFTRIFDSRHLSVPEPQENMLTNTRSIFLQDKKIGEEHQYIMNRARSEKWAGSNLTHPSLLIHPKRVSLTVSEFRNLKTESAVANSRAMGYSAFGSAPANQYKSMMMCARSNRDESIEPNFGFLNHVSRILVVPVDSISGTIVVDRKLLGHQGTLLECAVISGEQTIYKEILMNPDTPLVYHDLRQHENQALVRSKAVRSILPNDSIELDAREHEVIDTVEKLFTTISLISSAGAEFSSDFEFLKRWSSIDEKEKVKIYSEMACHELNLWIKRKDPVFFEKAVQPAIKSKIRKSFMDLYLLEEDLSMYSQDMYAFEQLNTAEKALLAKTQSQEFLDAVLNKFKDSMGENQQSERESDDIFDAIFAGISFKDEDEDMGFMMPTTPEYVPVQETVTAAHEVMSDFRMMERDLPPPQQQQQQQQQVQQQRLQRLQQLHQQQQQQPSPPTVQEEDPEIEEAKEKLRERAIEKQKQKKAKYEFIKPSTEWVETEYYRKEDSLKVSQFWVDYLECKDVFLSPNFIYHLDHVTDMLWVMCLMDLPFTNEWTKEYNEMNKQITIKTGASSPVIVFHRQLNKVTGSEASLESLVICQELFVDDGSVSVTSDECIKIDPSTTSLEPQTNYGCQLVVSNLSSATVRCEVTYQIPTGAIPVGHTSYRLSKSILIEPYSTWREVTGTFYFPQAGHFSTVPTTATVEKQGKRQLTKTAAASLSVVDRSQIKEEGTVTAIYWPSTASHGSNSEVLSFLSTYRRLDKLDFSLIYWRMIDSNFARQVFDLLSRQRCFFSEALWKYGIYHQFTDIIKDLLQFNHQALLDRVGGYFKSPLVSTQEPTDVYDYFPMVNARAHPLQPEKKEILNQQFYAKYDAFLSYLCQRPTAPSVSDRVIQTQYLILQNRLGEAQEVFSHIHLDEAQENHSIQIDYLHAYLKTRVRITDQDQWAQLDLAPIKAILKKYESLSLQKWCKRFDELREFVQELERGTSGPSSARSIQSQALLEFTVDPASHALVLEHANVRSVQICYYEMNIEVMFSLNPFMNNTVHHDTFKLFKPSWVETVDLEDEPVRENEADAEDFDMIGLGQVQSIRTTRIPFQGHHKHMLIEVAATSLTPHAILPSRPLERSCAYYANSLRVHVAESFGVVRVLAEKTKRPVVGAYVKVYARLKQGKKVEFWKDGYTGLNGVFDYVSVTEGNALAGVYDNDLKRLIDQKIDKLSLLILSQEGAVVKEVYPPLA</sequence>
<evidence type="ECO:0000313" key="3">
    <source>
        <dbReference type="Proteomes" id="UP000716291"/>
    </source>
</evidence>
<keyword evidence="3" id="KW-1185">Reference proteome</keyword>
<feature type="compositionally biased region" description="Low complexity" evidence="1">
    <location>
        <begin position="1383"/>
        <end position="1409"/>
    </location>
</feature>
<gene>
    <name evidence="2" type="ORF">G6F64_006480</name>
</gene>
<name>A0A9P7BRV4_RHIOR</name>